<keyword evidence="4" id="KW-1185">Reference proteome</keyword>
<protein>
    <submittedName>
        <fullName evidence="3 5">Uncharacterized protein</fullName>
    </submittedName>
</protein>
<keyword evidence="2" id="KW-0472">Membrane</keyword>
<evidence type="ECO:0000256" key="2">
    <source>
        <dbReference type="SAM" id="Phobius"/>
    </source>
</evidence>
<feature type="region of interest" description="Disordered" evidence="1">
    <location>
        <begin position="1"/>
        <end position="77"/>
    </location>
</feature>
<feature type="compositionally biased region" description="Low complexity" evidence="1">
    <location>
        <begin position="16"/>
        <end position="41"/>
    </location>
</feature>
<proteinExistence type="predicted"/>
<keyword evidence="2" id="KW-1133">Transmembrane helix</keyword>
<dbReference type="WBParaSite" id="GPUH_0001073201-mRNA-1">
    <property type="protein sequence ID" value="GPUH_0001073201-mRNA-1"/>
    <property type="gene ID" value="GPUH_0001073201"/>
</dbReference>
<accession>A0A183DPS8</accession>
<organism evidence="5">
    <name type="scientific">Gongylonema pulchrum</name>
    <dbReference type="NCBI Taxonomy" id="637853"/>
    <lineage>
        <taxon>Eukaryota</taxon>
        <taxon>Metazoa</taxon>
        <taxon>Ecdysozoa</taxon>
        <taxon>Nematoda</taxon>
        <taxon>Chromadorea</taxon>
        <taxon>Rhabditida</taxon>
        <taxon>Spirurina</taxon>
        <taxon>Spiruromorpha</taxon>
        <taxon>Spiruroidea</taxon>
        <taxon>Gongylonematidae</taxon>
        <taxon>Gongylonema</taxon>
    </lineage>
</organism>
<evidence type="ECO:0000313" key="5">
    <source>
        <dbReference type="WBParaSite" id="GPUH_0001073201-mRNA-1"/>
    </source>
</evidence>
<reference evidence="3 4" key="2">
    <citation type="submission" date="2018-11" db="EMBL/GenBank/DDBJ databases">
        <authorList>
            <consortium name="Pathogen Informatics"/>
        </authorList>
    </citation>
    <scope>NUCLEOTIDE SEQUENCE [LARGE SCALE GENOMIC DNA]</scope>
</reference>
<evidence type="ECO:0000313" key="4">
    <source>
        <dbReference type="Proteomes" id="UP000271098"/>
    </source>
</evidence>
<evidence type="ECO:0000313" key="3">
    <source>
        <dbReference type="EMBL" id="VDN17820.1"/>
    </source>
</evidence>
<dbReference type="EMBL" id="UYRT01078114">
    <property type="protein sequence ID" value="VDN17820.1"/>
    <property type="molecule type" value="Genomic_DNA"/>
</dbReference>
<reference evidence="5" key="1">
    <citation type="submission" date="2016-06" db="UniProtKB">
        <authorList>
            <consortium name="WormBaseParasite"/>
        </authorList>
    </citation>
    <scope>IDENTIFICATION</scope>
</reference>
<feature type="transmembrane region" description="Helical" evidence="2">
    <location>
        <begin position="159"/>
        <end position="178"/>
    </location>
</feature>
<dbReference type="Proteomes" id="UP000271098">
    <property type="component" value="Unassembled WGS sequence"/>
</dbReference>
<feature type="compositionally biased region" description="Basic residues" evidence="1">
    <location>
        <begin position="1"/>
        <end position="15"/>
    </location>
</feature>
<sequence length="202" mass="22906">MGKQQKRRSSPKKSARSSSHSPARASKRSTASAKSSPSSNRSRSRSRSRNVREAPRSRSASRSRTDNASPKKTSVVSQTVKKFNELKSDVKKALPVQRILGDQNKISSYHESPSVSDIGLRRRNLASRMLQPLYPSNLKVKGQRFKRRLTAHYRRHSRLYSSLLILSLIALGFSYAGYTLEHILNSARNRVNLITAYIKKRR</sequence>
<keyword evidence="2" id="KW-0812">Transmembrane</keyword>
<evidence type="ECO:0000256" key="1">
    <source>
        <dbReference type="SAM" id="MobiDB-lite"/>
    </source>
</evidence>
<name>A0A183DPS8_9BILA</name>
<gene>
    <name evidence="3" type="ORF">GPUH_LOCUS10719</name>
</gene>
<dbReference type="AlphaFoldDB" id="A0A183DPS8"/>